<feature type="non-terminal residue" evidence="2">
    <location>
        <position position="91"/>
    </location>
</feature>
<keyword evidence="1" id="KW-1133">Transmembrane helix</keyword>
<protein>
    <submittedName>
        <fullName evidence="2">Uncharacterized protein</fullName>
    </submittedName>
</protein>
<accession>A0AAD7JNF5</accession>
<keyword evidence="3" id="KW-1185">Reference proteome</keyword>
<keyword evidence="1" id="KW-0812">Transmembrane</keyword>
<reference evidence="2" key="1">
    <citation type="submission" date="2023-03" db="EMBL/GenBank/DDBJ databases">
        <title>Massive genome expansion in bonnet fungi (Mycena s.s.) driven by repeated elements and novel gene families across ecological guilds.</title>
        <authorList>
            <consortium name="Lawrence Berkeley National Laboratory"/>
            <person name="Harder C.B."/>
            <person name="Miyauchi S."/>
            <person name="Viragh M."/>
            <person name="Kuo A."/>
            <person name="Thoen E."/>
            <person name="Andreopoulos B."/>
            <person name="Lu D."/>
            <person name="Skrede I."/>
            <person name="Drula E."/>
            <person name="Henrissat B."/>
            <person name="Morin E."/>
            <person name="Kohler A."/>
            <person name="Barry K."/>
            <person name="LaButti K."/>
            <person name="Morin E."/>
            <person name="Salamov A."/>
            <person name="Lipzen A."/>
            <person name="Mereny Z."/>
            <person name="Hegedus B."/>
            <person name="Baldrian P."/>
            <person name="Stursova M."/>
            <person name="Weitz H."/>
            <person name="Taylor A."/>
            <person name="Grigoriev I.V."/>
            <person name="Nagy L.G."/>
            <person name="Martin F."/>
            <person name="Kauserud H."/>
        </authorList>
    </citation>
    <scope>NUCLEOTIDE SEQUENCE</scope>
    <source>
        <strain evidence="2">CBHHK188m</strain>
    </source>
</reference>
<sequence length="91" mass="10003">MLIPTILISSEPCFATHLVAGMWLLTTWDIAYMPSQLLLGDTAAGLHVHGLFGWVANYLVLCLCWVAAGRIFTDVCHYSETVGSNMLIDTM</sequence>
<proteinExistence type="predicted"/>
<evidence type="ECO:0000313" key="2">
    <source>
        <dbReference type="EMBL" id="KAJ7768572.1"/>
    </source>
</evidence>
<feature type="transmembrane region" description="Helical" evidence="1">
    <location>
        <begin position="51"/>
        <end position="72"/>
    </location>
</feature>
<keyword evidence="1" id="KW-0472">Membrane</keyword>
<evidence type="ECO:0000313" key="3">
    <source>
        <dbReference type="Proteomes" id="UP001215280"/>
    </source>
</evidence>
<comment type="caution">
    <text evidence="2">The sequence shown here is derived from an EMBL/GenBank/DDBJ whole genome shotgun (WGS) entry which is preliminary data.</text>
</comment>
<organism evidence="2 3">
    <name type="scientific">Mycena maculata</name>
    <dbReference type="NCBI Taxonomy" id="230809"/>
    <lineage>
        <taxon>Eukaryota</taxon>
        <taxon>Fungi</taxon>
        <taxon>Dikarya</taxon>
        <taxon>Basidiomycota</taxon>
        <taxon>Agaricomycotina</taxon>
        <taxon>Agaricomycetes</taxon>
        <taxon>Agaricomycetidae</taxon>
        <taxon>Agaricales</taxon>
        <taxon>Marasmiineae</taxon>
        <taxon>Mycenaceae</taxon>
        <taxon>Mycena</taxon>
    </lineage>
</organism>
<dbReference type="AlphaFoldDB" id="A0AAD7JNF5"/>
<gene>
    <name evidence="2" type="ORF">DFH07DRAFT_807307</name>
</gene>
<name>A0AAD7JNF5_9AGAR</name>
<feature type="transmembrane region" description="Helical" evidence="1">
    <location>
        <begin position="12"/>
        <end position="31"/>
    </location>
</feature>
<dbReference type="Proteomes" id="UP001215280">
    <property type="component" value="Unassembled WGS sequence"/>
</dbReference>
<dbReference type="EMBL" id="JARJLG010000027">
    <property type="protein sequence ID" value="KAJ7768572.1"/>
    <property type="molecule type" value="Genomic_DNA"/>
</dbReference>
<evidence type="ECO:0000256" key="1">
    <source>
        <dbReference type="SAM" id="Phobius"/>
    </source>
</evidence>